<gene>
    <name evidence="2" type="ORF">Ocin01_19265</name>
</gene>
<proteinExistence type="predicted"/>
<reference evidence="2 3" key="1">
    <citation type="journal article" date="2016" name="Genome Biol. Evol.">
        <title>Gene Family Evolution Reflects Adaptation to Soil Environmental Stressors in the Genome of the Collembolan Orchesella cincta.</title>
        <authorList>
            <person name="Faddeeva-Vakhrusheva A."/>
            <person name="Derks M.F."/>
            <person name="Anvar S.Y."/>
            <person name="Agamennone V."/>
            <person name="Suring W."/>
            <person name="Smit S."/>
            <person name="van Straalen N.M."/>
            <person name="Roelofs D."/>
        </authorList>
    </citation>
    <scope>NUCLEOTIDE SEQUENCE [LARGE SCALE GENOMIC DNA]</scope>
    <source>
        <tissue evidence="2">Mixed pool</tissue>
    </source>
</reference>
<sequence length="349" mass="39340">MRALTSRLLSLKVWNKLTADVTQKSGPFLVKAKSSFSVSPKHGTFLFGNRSLSTETAAKVDPNIDANDNEVNLATLGRSKEKVDVDGMLINWDRAGNGDHVVLLLPGIIGCIQHDFAPIFKKMDKTKYTLVSWDPPGYGRSRPPSRDFSGVFYRRDGHTVVKLMDKLGYDKFSILGWSNGGITGGHIAADYPSRVHRLVTWGAHSFADERAVMFTKIMGDLDMWSPKMLEPAVAMYGRDYLLQMMQDWHKAVSEFYNDGLDATFKEGLPKIICPTLAIHGEEDPVLGVEHAEFLRDNIPNSKLWIMPKGKHNLHLRYTDEFLKVVTKFLDSYSISCFKLTTNLIHLYQL</sequence>
<accession>A0A1D2M368</accession>
<feature type="domain" description="AB hydrolase-1" evidence="1">
    <location>
        <begin position="101"/>
        <end position="228"/>
    </location>
</feature>
<evidence type="ECO:0000259" key="1">
    <source>
        <dbReference type="Pfam" id="PF00561"/>
    </source>
</evidence>
<dbReference type="STRING" id="48709.A0A1D2M368"/>
<dbReference type="InterPro" id="IPR029058">
    <property type="entry name" value="AB_hydrolase_fold"/>
</dbReference>
<evidence type="ECO:0000313" key="2">
    <source>
        <dbReference type="EMBL" id="ODM87417.1"/>
    </source>
</evidence>
<dbReference type="GO" id="GO:0017171">
    <property type="term" value="F:serine hydrolase activity"/>
    <property type="evidence" value="ECO:0007669"/>
    <property type="project" value="TreeGrafter"/>
</dbReference>
<comment type="caution">
    <text evidence="2">The sequence shown here is derived from an EMBL/GenBank/DDBJ whole genome shotgun (WGS) entry which is preliminary data.</text>
</comment>
<name>A0A1D2M368_ORCCI</name>
<dbReference type="PANTHER" id="PTHR46331:SF2">
    <property type="entry name" value="VALACYCLOVIR HYDROLASE"/>
    <property type="match status" value="1"/>
</dbReference>
<protein>
    <submittedName>
        <fullName evidence="2">Valacyclovir hydrolase</fullName>
    </submittedName>
</protein>
<dbReference type="OrthoDB" id="19657at2759"/>
<keyword evidence="3" id="KW-1185">Reference proteome</keyword>
<dbReference type="Proteomes" id="UP000094527">
    <property type="component" value="Unassembled WGS sequence"/>
</dbReference>
<dbReference type="PANTHER" id="PTHR46331">
    <property type="entry name" value="VALACYCLOVIR HYDROLASE"/>
    <property type="match status" value="1"/>
</dbReference>
<dbReference type="EMBL" id="LJIJ01005368">
    <property type="protein sequence ID" value="ODM87417.1"/>
    <property type="molecule type" value="Genomic_DNA"/>
</dbReference>
<dbReference type="SUPFAM" id="SSF53474">
    <property type="entry name" value="alpha/beta-Hydrolases"/>
    <property type="match status" value="1"/>
</dbReference>
<dbReference type="AlphaFoldDB" id="A0A1D2M368"/>
<dbReference type="OMA" id="RFPQLWA"/>
<dbReference type="Gene3D" id="3.40.50.1820">
    <property type="entry name" value="alpha/beta hydrolase"/>
    <property type="match status" value="1"/>
</dbReference>
<evidence type="ECO:0000313" key="3">
    <source>
        <dbReference type="Proteomes" id="UP000094527"/>
    </source>
</evidence>
<dbReference type="InterPro" id="IPR000073">
    <property type="entry name" value="AB_hydrolase_1"/>
</dbReference>
<dbReference type="Pfam" id="PF00561">
    <property type="entry name" value="Abhydrolase_1"/>
    <property type="match status" value="1"/>
</dbReference>
<keyword evidence="2" id="KW-0378">Hydrolase</keyword>
<organism evidence="2 3">
    <name type="scientific">Orchesella cincta</name>
    <name type="common">Springtail</name>
    <name type="synonym">Podura cincta</name>
    <dbReference type="NCBI Taxonomy" id="48709"/>
    <lineage>
        <taxon>Eukaryota</taxon>
        <taxon>Metazoa</taxon>
        <taxon>Ecdysozoa</taxon>
        <taxon>Arthropoda</taxon>
        <taxon>Hexapoda</taxon>
        <taxon>Collembola</taxon>
        <taxon>Entomobryomorpha</taxon>
        <taxon>Entomobryoidea</taxon>
        <taxon>Orchesellidae</taxon>
        <taxon>Orchesellinae</taxon>
        <taxon>Orchesella</taxon>
    </lineage>
</organism>